<proteinExistence type="inferred from homology"/>
<dbReference type="EMBL" id="CP097505">
    <property type="protein sequence ID" value="URD93504.1"/>
    <property type="molecule type" value="Genomic_DNA"/>
</dbReference>
<dbReference type="InterPro" id="IPR021109">
    <property type="entry name" value="Peptidase_aspartic_dom_sf"/>
</dbReference>
<dbReference type="InterPro" id="IPR034161">
    <property type="entry name" value="Pepsin-like_plant"/>
</dbReference>
<dbReference type="InterPro" id="IPR032799">
    <property type="entry name" value="TAXi_C"/>
</dbReference>
<dbReference type="FunFam" id="2.40.70.10:FF:000053">
    <property type="entry name" value="Eukaryotic aspartyl protease family protein"/>
    <property type="match status" value="1"/>
</dbReference>
<evidence type="ECO:0000256" key="3">
    <source>
        <dbReference type="ARBA" id="ARBA00022750"/>
    </source>
</evidence>
<feature type="active site" evidence="6">
    <location>
        <position position="529"/>
    </location>
</feature>
<gene>
    <name evidence="10" type="ORF">MUK42_00678</name>
</gene>
<dbReference type="OrthoDB" id="1294322at2759"/>
<dbReference type="InterPro" id="IPR051708">
    <property type="entry name" value="Plant_Aspart_Prot_A1"/>
</dbReference>
<feature type="domain" description="Xylanase inhibitor N-terminal" evidence="9">
    <location>
        <begin position="282"/>
        <end position="468"/>
    </location>
</feature>
<keyword evidence="5" id="KW-0325">Glycoprotein</keyword>
<dbReference type="PANTHER" id="PTHR47967">
    <property type="entry name" value="OS07G0603500 PROTEIN-RELATED"/>
    <property type="match status" value="1"/>
</dbReference>
<evidence type="ECO:0000313" key="10">
    <source>
        <dbReference type="EMBL" id="URD93504.1"/>
    </source>
</evidence>
<dbReference type="Gene3D" id="2.40.70.10">
    <property type="entry name" value="Acid Proteases"/>
    <property type="match status" value="2"/>
</dbReference>
<dbReference type="Pfam" id="PF14543">
    <property type="entry name" value="TAXi_N"/>
    <property type="match status" value="1"/>
</dbReference>
<keyword evidence="3 7" id="KW-0064">Aspartyl protease</keyword>
<feature type="domain" description="Xylanase inhibitor C-terminal" evidence="8">
    <location>
        <begin position="495"/>
        <end position="646"/>
    </location>
</feature>
<keyword evidence="4 7" id="KW-0378">Hydrolase</keyword>
<organism evidence="10 11">
    <name type="scientific">Musa troglodytarum</name>
    <name type="common">fe'i banana</name>
    <dbReference type="NCBI Taxonomy" id="320322"/>
    <lineage>
        <taxon>Eukaryota</taxon>
        <taxon>Viridiplantae</taxon>
        <taxon>Streptophyta</taxon>
        <taxon>Embryophyta</taxon>
        <taxon>Tracheophyta</taxon>
        <taxon>Spermatophyta</taxon>
        <taxon>Magnoliopsida</taxon>
        <taxon>Liliopsida</taxon>
        <taxon>Zingiberales</taxon>
        <taxon>Musaceae</taxon>
        <taxon>Musa</taxon>
    </lineage>
</organism>
<evidence type="ECO:0000256" key="4">
    <source>
        <dbReference type="ARBA" id="ARBA00022801"/>
    </source>
</evidence>
<accession>A0A9E7FCL2</accession>
<evidence type="ECO:0000259" key="9">
    <source>
        <dbReference type="Pfam" id="PF14543"/>
    </source>
</evidence>
<feature type="active site" evidence="6">
    <location>
        <position position="300"/>
    </location>
</feature>
<dbReference type="InterPro" id="IPR001969">
    <property type="entry name" value="Aspartic_peptidase_AS"/>
</dbReference>
<evidence type="ECO:0000256" key="7">
    <source>
        <dbReference type="RuleBase" id="RU000454"/>
    </source>
</evidence>
<reference evidence="10" key="1">
    <citation type="submission" date="2022-05" db="EMBL/GenBank/DDBJ databases">
        <title>The Musa troglodytarum L. genome provides insights into the mechanism of non-climacteric behaviour and enrichment of carotenoids.</title>
        <authorList>
            <person name="Wang J."/>
        </authorList>
    </citation>
    <scope>NUCLEOTIDE SEQUENCE</scope>
    <source>
        <tissue evidence="10">Leaf</tissue>
    </source>
</reference>
<evidence type="ECO:0000313" key="11">
    <source>
        <dbReference type="Proteomes" id="UP001055439"/>
    </source>
</evidence>
<evidence type="ECO:0000256" key="2">
    <source>
        <dbReference type="ARBA" id="ARBA00022670"/>
    </source>
</evidence>
<dbReference type="PROSITE" id="PS00141">
    <property type="entry name" value="ASP_PROTEASE"/>
    <property type="match status" value="1"/>
</dbReference>
<comment type="similarity">
    <text evidence="1 7">Belongs to the peptidase A1 family.</text>
</comment>
<dbReference type="Pfam" id="PF14541">
    <property type="entry name" value="TAXi_C"/>
    <property type="match status" value="1"/>
</dbReference>
<dbReference type="AlphaFoldDB" id="A0A9E7FCL2"/>
<dbReference type="GO" id="GO:0004190">
    <property type="term" value="F:aspartic-type endopeptidase activity"/>
    <property type="evidence" value="ECO:0007669"/>
    <property type="project" value="UniProtKB-KW"/>
</dbReference>
<evidence type="ECO:0000256" key="1">
    <source>
        <dbReference type="ARBA" id="ARBA00007447"/>
    </source>
</evidence>
<name>A0A9E7FCL2_9LILI</name>
<evidence type="ECO:0000256" key="5">
    <source>
        <dbReference type="ARBA" id="ARBA00023180"/>
    </source>
</evidence>
<dbReference type="PANTHER" id="PTHR47967:SF28">
    <property type="entry name" value="ASPARTYL PROTEASE FAMILY PROTEIN 2-LIKE"/>
    <property type="match status" value="1"/>
</dbReference>
<dbReference type="FunFam" id="2.40.70.10:FF:000034">
    <property type="entry name" value="Aspartyl protease family protein"/>
    <property type="match status" value="1"/>
</dbReference>
<dbReference type="PRINTS" id="PR00792">
    <property type="entry name" value="PEPSIN"/>
</dbReference>
<evidence type="ECO:0000256" key="6">
    <source>
        <dbReference type="PIRSR" id="PIRSR601461-1"/>
    </source>
</evidence>
<keyword evidence="11" id="KW-1185">Reference proteome</keyword>
<evidence type="ECO:0000259" key="8">
    <source>
        <dbReference type="Pfam" id="PF14541"/>
    </source>
</evidence>
<dbReference type="GO" id="GO:0006508">
    <property type="term" value="P:proteolysis"/>
    <property type="evidence" value="ECO:0007669"/>
    <property type="project" value="UniProtKB-KW"/>
</dbReference>
<dbReference type="InterPro" id="IPR032861">
    <property type="entry name" value="TAXi_N"/>
</dbReference>
<sequence length="653" mass="71584">MESSEAFRVRNGGERETTTEAVLRRTRVRDPQALAASKLGLAVSSSALGRRFGVSPPLLSFHSSRLPSRFASPRLTAVFYLQPIDIDQKKKKMRKKEIEFSVDPIAPTMRMSWLFLFCCLLQAFSSSASLYNWSSSALLGSLVRGIELPAHLSFDAVTPSGEPSCDHHLDPAGSSTGSLTKEDGVAPALKLHLKHRSTRDAAATERSAKMEFLERSTHRDILRIHTLFRRVTERKNQDGFSRLAAGRRPEMIQKAAVATPPELAGRIMAKVESGVTLGSGEYFIDVFIGTPPRHFSLILDTGSDLNWIQCLPCHDCFEQHGPVYDPAASSSYRNISCADPRCGLVSSPDPPRPCGTSVADGHGDACPYYYWYGDRSNTTGDLALETFTVNLTSPDGAGDGFRRVDDVIFGCGHWNRGLFHGAAGLLGLGRGPLSFSSQLGSSYGHTFSYCLVDRNSDLSVSSKLIFGDDESLLRHPDLNSTSFVAGKENPADTFYYIQIESIAVGGEALQIPRETWEPAKDGSGGTIIDSGTTLSYFTDPAYQKIREAFVKKVTKYPVVEDVPVLSPCYNVTGVAKVELPTLAIRFGDGAVWNFPVENYFIRLEPDEIMCLAILPTPQSSLSILGNYQQQNFHISYDTKNSRLGFAPARCAEM</sequence>
<dbReference type="CDD" id="cd05476">
    <property type="entry name" value="pepsin_A_like_plant"/>
    <property type="match status" value="1"/>
</dbReference>
<dbReference type="Proteomes" id="UP001055439">
    <property type="component" value="Chromosome 3"/>
</dbReference>
<protein>
    <submittedName>
        <fullName evidence="10">Aspartic proteinase</fullName>
    </submittedName>
</protein>
<dbReference type="InterPro" id="IPR001461">
    <property type="entry name" value="Aspartic_peptidase_A1"/>
</dbReference>
<keyword evidence="2 7" id="KW-0645">Protease</keyword>
<dbReference type="SUPFAM" id="SSF50630">
    <property type="entry name" value="Acid proteases"/>
    <property type="match status" value="1"/>
</dbReference>